<evidence type="ECO:0000256" key="1">
    <source>
        <dbReference type="SAM" id="SignalP"/>
    </source>
</evidence>
<feature type="signal peptide" evidence="1">
    <location>
        <begin position="1"/>
        <end position="20"/>
    </location>
</feature>
<dbReference type="EMBL" id="BAABIA010000001">
    <property type="protein sequence ID" value="GAA5133245.1"/>
    <property type="molecule type" value="Genomic_DNA"/>
</dbReference>
<sequence>MPFLKCLFVLATLCCLSLSATEPNQLSDTEKEQGFRLLFNGRDLQGWEHAGNWVIEDGALACPTRGGDITWTVEKVPDDFELRFEWKASKGCNSGVYYRPGQYEYQVLDNVNSHYGKIPRQAAASLFFCMAPSKNNARPHDVWNEGRIVCKGTVIQHWLNGEAVIDFDYTDPRWSRELEVLRIRGGDLTKRGAHLRLQDHGQPVWFRSLRLRPIPAEERLVPSPEFKPQPMSAEALELENKRLEQLLKPKAPKKQK</sequence>
<evidence type="ECO:0000313" key="4">
    <source>
        <dbReference type="Proteomes" id="UP001499852"/>
    </source>
</evidence>
<organism evidence="3 4">
    <name type="scientific">Prosthecobacter algae</name>
    <dbReference type="NCBI Taxonomy" id="1144682"/>
    <lineage>
        <taxon>Bacteria</taxon>
        <taxon>Pseudomonadati</taxon>
        <taxon>Verrucomicrobiota</taxon>
        <taxon>Verrucomicrobiia</taxon>
        <taxon>Verrucomicrobiales</taxon>
        <taxon>Verrucomicrobiaceae</taxon>
        <taxon>Prosthecobacter</taxon>
    </lineage>
</organism>
<protein>
    <submittedName>
        <fullName evidence="3">DUF1080 domain-containing protein</fullName>
    </submittedName>
</protein>
<proteinExistence type="predicted"/>
<evidence type="ECO:0000259" key="2">
    <source>
        <dbReference type="Pfam" id="PF06439"/>
    </source>
</evidence>
<feature type="domain" description="3-keto-alpha-glucoside-1,2-lyase/3-keto-2-hydroxy-glucal hydratase" evidence="2">
    <location>
        <begin position="34"/>
        <end position="212"/>
    </location>
</feature>
<keyword evidence="4" id="KW-1185">Reference proteome</keyword>
<dbReference type="Gene3D" id="2.60.120.560">
    <property type="entry name" value="Exo-inulinase, domain 1"/>
    <property type="match status" value="1"/>
</dbReference>
<reference evidence="4" key="1">
    <citation type="journal article" date="2019" name="Int. J. Syst. Evol. Microbiol.">
        <title>The Global Catalogue of Microorganisms (GCM) 10K type strain sequencing project: providing services to taxonomists for standard genome sequencing and annotation.</title>
        <authorList>
            <consortium name="The Broad Institute Genomics Platform"/>
            <consortium name="The Broad Institute Genome Sequencing Center for Infectious Disease"/>
            <person name="Wu L."/>
            <person name="Ma J."/>
        </authorList>
    </citation>
    <scope>NUCLEOTIDE SEQUENCE [LARGE SCALE GENOMIC DNA]</scope>
    <source>
        <strain evidence="4">JCM 18053</strain>
    </source>
</reference>
<name>A0ABP9NTV6_9BACT</name>
<evidence type="ECO:0000313" key="3">
    <source>
        <dbReference type="EMBL" id="GAA5133245.1"/>
    </source>
</evidence>
<dbReference type="RefSeq" id="WP_345734566.1">
    <property type="nucleotide sequence ID" value="NZ_BAABIA010000001.1"/>
</dbReference>
<dbReference type="Proteomes" id="UP001499852">
    <property type="component" value="Unassembled WGS sequence"/>
</dbReference>
<keyword evidence="1" id="KW-0732">Signal</keyword>
<feature type="chain" id="PRO_5047005891" evidence="1">
    <location>
        <begin position="21"/>
        <end position="256"/>
    </location>
</feature>
<accession>A0ABP9NTV6</accession>
<dbReference type="InterPro" id="IPR010496">
    <property type="entry name" value="AL/BT2_dom"/>
</dbReference>
<gene>
    <name evidence="3" type="ORF">GCM10023213_02650</name>
</gene>
<dbReference type="Pfam" id="PF06439">
    <property type="entry name" value="3keto-disac_hyd"/>
    <property type="match status" value="1"/>
</dbReference>
<comment type="caution">
    <text evidence="3">The sequence shown here is derived from an EMBL/GenBank/DDBJ whole genome shotgun (WGS) entry which is preliminary data.</text>
</comment>